<evidence type="ECO:0000313" key="3">
    <source>
        <dbReference type="WBParaSite" id="HNAJ_0001234201-mRNA-1"/>
    </source>
</evidence>
<dbReference type="WBParaSite" id="HNAJ_0001234201-mRNA-1">
    <property type="protein sequence ID" value="HNAJ_0001234201-mRNA-1"/>
    <property type="gene ID" value="HNAJ_0001234201"/>
</dbReference>
<dbReference type="AlphaFoldDB" id="A0A0R3TWV4"/>
<gene>
    <name evidence="1" type="ORF">HNAJ_LOCUS12327</name>
</gene>
<evidence type="ECO:0000313" key="2">
    <source>
        <dbReference type="Proteomes" id="UP000278807"/>
    </source>
</evidence>
<proteinExistence type="predicted"/>
<keyword evidence="2" id="KW-1185">Reference proteome</keyword>
<protein>
    <submittedName>
        <fullName evidence="3">Chromosome 1 open reading frame 52</fullName>
    </submittedName>
</protein>
<reference evidence="3" key="1">
    <citation type="submission" date="2017-02" db="UniProtKB">
        <authorList>
            <consortium name="WormBaseParasite"/>
        </authorList>
    </citation>
    <scope>IDENTIFICATION</scope>
</reference>
<dbReference type="Proteomes" id="UP000278807">
    <property type="component" value="Unassembled WGS sequence"/>
</dbReference>
<accession>A0A0R3TWV4</accession>
<dbReference type="EMBL" id="UZAE01014219">
    <property type="protein sequence ID" value="VDO12792.1"/>
    <property type="molecule type" value="Genomic_DNA"/>
</dbReference>
<sequence length="120" mass="13859">MQFFPITFVVTCRALSCCDRTVLDTRRQHSAYSNLLSIPRSGLAGPTGGYRSRVKWMPTCADNFQTTKGVKEYEFTLRASSEYFRLDRAHGALNRMQEEFYLPNQLTEKALKQNDRPLIE</sequence>
<reference evidence="1 2" key="2">
    <citation type="submission" date="2018-11" db="EMBL/GenBank/DDBJ databases">
        <authorList>
            <consortium name="Pathogen Informatics"/>
        </authorList>
    </citation>
    <scope>NUCLEOTIDE SEQUENCE [LARGE SCALE GENOMIC DNA]</scope>
</reference>
<name>A0A0R3TWV4_RODNA</name>
<evidence type="ECO:0000313" key="1">
    <source>
        <dbReference type="EMBL" id="VDO12792.1"/>
    </source>
</evidence>
<organism evidence="3">
    <name type="scientific">Rodentolepis nana</name>
    <name type="common">Dwarf tapeworm</name>
    <name type="synonym">Hymenolepis nana</name>
    <dbReference type="NCBI Taxonomy" id="102285"/>
    <lineage>
        <taxon>Eukaryota</taxon>
        <taxon>Metazoa</taxon>
        <taxon>Spiralia</taxon>
        <taxon>Lophotrochozoa</taxon>
        <taxon>Platyhelminthes</taxon>
        <taxon>Cestoda</taxon>
        <taxon>Eucestoda</taxon>
        <taxon>Cyclophyllidea</taxon>
        <taxon>Hymenolepididae</taxon>
        <taxon>Rodentolepis</taxon>
    </lineage>
</organism>